<evidence type="ECO:0000256" key="1">
    <source>
        <dbReference type="SAM" id="Phobius"/>
    </source>
</evidence>
<dbReference type="EMBL" id="HBUE01002978">
    <property type="protein sequence ID" value="CAG6444476.1"/>
    <property type="molecule type" value="Transcribed_RNA"/>
</dbReference>
<feature type="transmembrane region" description="Helical" evidence="1">
    <location>
        <begin position="67"/>
        <end position="92"/>
    </location>
</feature>
<protein>
    <submittedName>
        <fullName evidence="2">(northern house mosquito) hypothetical protein</fullName>
    </submittedName>
</protein>
<accession>A0A8D8ERF1</accession>
<proteinExistence type="predicted"/>
<dbReference type="EMBL" id="HBUE01002982">
    <property type="protein sequence ID" value="CAG6444480.1"/>
    <property type="molecule type" value="Transcribed_RNA"/>
</dbReference>
<evidence type="ECO:0000313" key="2">
    <source>
        <dbReference type="EMBL" id="CAG6444476.1"/>
    </source>
</evidence>
<organism evidence="2">
    <name type="scientific">Culex pipiens</name>
    <name type="common">House mosquito</name>
    <dbReference type="NCBI Taxonomy" id="7175"/>
    <lineage>
        <taxon>Eukaryota</taxon>
        <taxon>Metazoa</taxon>
        <taxon>Ecdysozoa</taxon>
        <taxon>Arthropoda</taxon>
        <taxon>Hexapoda</taxon>
        <taxon>Insecta</taxon>
        <taxon>Pterygota</taxon>
        <taxon>Neoptera</taxon>
        <taxon>Endopterygota</taxon>
        <taxon>Diptera</taxon>
        <taxon>Nematocera</taxon>
        <taxon>Culicoidea</taxon>
        <taxon>Culicidae</taxon>
        <taxon>Culicinae</taxon>
        <taxon>Culicini</taxon>
        <taxon>Culex</taxon>
        <taxon>Culex</taxon>
    </lineage>
</organism>
<keyword evidence="1" id="KW-0812">Transmembrane</keyword>
<feature type="transmembrane region" description="Helical" evidence="1">
    <location>
        <begin position="104"/>
        <end position="124"/>
    </location>
</feature>
<name>A0A8D8ERF1_CULPI</name>
<keyword evidence="1" id="KW-0472">Membrane</keyword>
<sequence>MPCSSSTSEVVFRRRRYSTKAAIVSTAQSARAPKMEYPRAPPEVSDADAIWVEFSGLAEGGRVDGGWVAWVGPVILGGVGGWVAGAGLVGVVGEADASVVGMNVTMSLPVVMTDSVVLVVGSVVS</sequence>
<keyword evidence="1" id="KW-1133">Transmembrane helix</keyword>
<dbReference type="AlphaFoldDB" id="A0A8D8ERF1"/>
<reference evidence="2" key="1">
    <citation type="submission" date="2021-05" db="EMBL/GenBank/DDBJ databases">
        <authorList>
            <person name="Alioto T."/>
            <person name="Alioto T."/>
            <person name="Gomez Garrido J."/>
        </authorList>
    </citation>
    <scope>NUCLEOTIDE SEQUENCE</scope>
</reference>